<dbReference type="Gene3D" id="3.40.50.300">
    <property type="entry name" value="P-loop containing nucleotide triphosphate hydrolases"/>
    <property type="match status" value="2"/>
</dbReference>
<sequence length="406" mass="45141">MRFPKLTDLDRDQTAIYQGAPPEGSVLIVGPPGTGKSVIAFHRAHYLSNLGRNPRVMMYSKVLVQYASNRGEIAQGVTVSTLHSWLYRWWGSFMGKRATPPKVNGSKFEHNWPIIQFHTLSTITSKRQLGGVNWGHLIIDEGQDFSPLMYQALKIIMDVANAKGAKPPLAVTVLADENQRLTSHRNATIEDIRINLGLYPAAENVFLLKKNYRNTKEIATFSNFFYAGLPSGIPELPTRTGDLPVVSIISRDTHDSFLIACADKIGRYAKIRRTEEIAVLVMGNIERKKMLTCLADRLNGSGVILQSYASNDANWPAQNLDFDTPGHVTVLNYTSAKGLEFDAVFLIDPGKLMHGGSSEINTKMALYVMCSRARAMLNVMLIGDTHMKTLLSWIPTQSGVYELENI</sequence>
<dbReference type="Pfam" id="PF13245">
    <property type="entry name" value="AAA_19"/>
    <property type="match status" value="1"/>
</dbReference>
<evidence type="ECO:0000313" key="1">
    <source>
        <dbReference type="EMBL" id="MFC3625176.1"/>
    </source>
</evidence>
<comment type="caution">
    <text evidence="1">The sequence shown here is derived from an EMBL/GenBank/DDBJ whole genome shotgun (WGS) entry which is preliminary data.</text>
</comment>
<protein>
    <submittedName>
        <fullName evidence="1">AAA family ATPase</fullName>
    </submittedName>
</protein>
<evidence type="ECO:0000313" key="2">
    <source>
        <dbReference type="Proteomes" id="UP001595636"/>
    </source>
</evidence>
<reference evidence="2" key="1">
    <citation type="journal article" date="2019" name="Int. J. Syst. Evol. Microbiol.">
        <title>The Global Catalogue of Microorganisms (GCM) 10K type strain sequencing project: providing services to taxonomists for standard genome sequencing and annotation.</title>
        <authorList>
            <consortium name="The Broad Institute Genomics Platform"/>
            <consortium name="The Broad Institute Genome Sequencing Center for Infectious Disease"/>
            <person name="Wu L."/>
            <person name="Ma J."/>
        </authorList>
    </citation>
    <scope>NUCLEOTIDE SEQUENCE [LARGE SCALE GENOMIC DNA]</scope>
    <source>
        <strain evidence="2">KCTC 42195</strain>
    </source>
</reference>
<name>A0ABV7TQF0_9NEIS</name>
<dbReference type="EMBL" id="JBHRYH010000008">
    <property type="protein sequence ID" value="MFC3625176.1"/>
    <property type="molecule type" value="Genomic_DNA"/>
</dbReference>
<dbReference type="InterPro" id="IPR000212">
    <property type="entry name" value="DNA_helicase_UvrD/REP"/>
</dbReference>
<dbReference type="RefSeq" id="WP_390276640.1">
    <property type="nucleotide sequence ID" value="NZ_JBHRYH010000008.1"/>
</dbReference>
<dbReference type="PANTHER" id="PTHR11070">
    <property type="entry name" value="UVRD / RECB / PCRA DNA HELICASE FAMILY MEMBER"/>
    <property type="match status" value="1"/>
</dbReference>
<organism evidence="1 2">
    <name type="scientific">Vogesella amnigena</name>
    <dbReference type="NCBI Taxonomy" id="1507449"/>
    <lineage>
        <taxon>Bacteria</taxon>
        <taxon>Pseudomonadati</taxon>
        <taxon>Pseudomonadota</taxon>
        <taxon>Betaproteobacteria</taxon>
        <taxon>Neisseriales</taxon>
        <taxon>Chromobacteriaceae</taxon>
        <taxon>Vogesella</taxon>
    </lineage>
</organism>
<keyword evidence="2" id="KW-1185">Reference proteome</keyword>
<dbReference type="Proteomes" id="UP001595636">
    <property type="component" value="Unassembled WGS sequence"/>
</dbReference>
<dbReference type="InterPro" id="IPR027417">
    <property type="entry name" value="P-loop_NTPase"/>
</dbReference>
<gene>
    <name evidence="1" type="ORF">ACFOKJ_03320</name>
</gene>
<proteinExistence type="predicted"/>
<dbReference type="PANTHER" id="PTHR11070:SF17">
    <property type="entry name" value="DNA HELICASE IV"/>
    <property type="match status" value="1"/>
</dbReference>
<accession>A0ABV7TQF0</accession>
<dbReference type="SUPFAM" id="SSF52540">
    <property type="entry name" value="P-loop containing nucleoside triphosphate hydrolases"/>
    <property type="match status" value="1"/>
</dbReference>